<dbReference type="Proteomes" id="UP000309997">
    <property type="component" value="Unassembled WGS sequence"/>
</dbReference>
<gene>
    <name evidence="1" type="ORF">D5086_030963</name>
</gene>
<organism evidence="1 2">
    <name type="scientific">Populus alba</name>
    <name type="common">White poplar</name>
    <dbReference type="NCBI Taxonomy" id="43335"/>
    <lineage>
        <taxon>Eukaryota</taxon>
        <taxon>Viridiplantae</taxon>
        <taxon>Streptophyta</taxon>
        <taxon>Embryophyta</taxon>
        <taxon>Tracheophyta</taxon>
        <taxon>Spermatophyta</taxon>
        <taxon>Magnoliopsida</taxon>
        <taxon>eudicotyledons</taxon>
        <taxon>Gunneridae</taxon>
        <taxon>Pentapetalae</taxon>
        <taxon>rosids</taxon>
        <taxon>fabids</taxon>
        <taxon>Malpighiales</taxon>
        <taxon>Salicaceae</taxon>
        <taxon>Saliceae</taxon>
        <taxon>Populus</taxon>
    </lineage>
</organism>
<dbReference type="EMBL" id="RCHU02000017">
    <property type="protein sequence ID" value="KAL3568312.1"/>
    <property type="molecule type" value="Genomic_DNA"/>
</dbReference>
<name>A0ACC4AQY0_POPAL</name>
<evidence type="ECO:0000313" key="1">
    <source>
        <dbReference type="EMBL" id="KAL3568312.1"/>
    </source>
</evidence>
<keyword evidence="2" id="KW-1185">Reference proteome</keyword>
<sequence length="337" mass="37077">MSRVHLISTEYTENICSIPPVNSTFDSDRFSYASNTKNIMLYYGCPTIPSQFLPTLGLSYQFSCNISRTDMVGYYLTRNLSMSATGSFAANISSYLEVMVFGCSGLQMIPCVTNANFLVGGVDTIPILVNSLAIVKTSLMQLLARKSLIDGNISLLKIPDPLEPELTLSAFCTWFSVNSSLEMAMSFITLMILNFLLYKLYWIVETKCKMRCDSVGLLFILLESLQRSSRESSTTFGDGHVVLVPTYKNVVAHLPYPYTIHFFDCSFLSLYLSNSPKSNHLSFLLILSSVSAVDVAVMLKLANSLNPLPSGWSNVSSKASAPTGLVCNVIPLAKTPQ</sequence>
<proteinExistence type="predicted"/>
<protein>
    <submittedName>
        <fullName evidence="1">Uncharacterized protein</fullName>
    </submittedName>
</protein>
<reference evidence="1 2" key="1">
    <citation type="journal article" date="2024" name="Plant Biotechnol. J.">
        <title>Genome and CRISPR/Cas9 system of a widespread forest tree (Populus alba) in the world.</title>
        <authorList>
            <person name="Liu Y.J."/>
            <person name="Jiang P.F."/>
            <person name="Han X.M."/>
            <person name="Li X.Y."/>
            <person name="Wang H.M."/>
            <person name="Wang Y.J."/>
            <person name="Wang X.X."/>
            <person name="Zeng Q.Y."/>
        </authorList>
    </citation>
    <scope>NUCLEOTIDE SEQUENCE [LARGE SCALE GENOMIC DNA]</scope>
    <source>
        <strain evidence="2">cv. PAL-ZL1</strain>
    </source>
</reference>
<evidence type="ECO:0000313" key="2">
    <source>
        <dbReference type="Proteomes" id="UP000309997"/>
    </source>
</evidence>
<accession>A0ACC4AQY0</accession>
<comment type="caution">
    <text evidence="1">The sequence shown here is derived from an EMBL/GenBank/DDBJ whole genome shotgun (WGS) entry which is preliminary data.</text>
</comment>